<dbReference type="KEGG" id="mgor:H0P51_15595"/>
<dbReference type="RefSeq" id="WP_180913718.1">
    <property type="nucleotide sequence ID" value="NZ_CP059165.1"/>
</dbReference>
<dbReference type="SUPFAM" id="SSF54427">
    <property type="entry name" value="NTF2-like"/>
    <property type="match status" value="1"/>
</dbReference>
<organism evidence="1 2">
    <name type="scientific">Mycobacterium vicinigordonae</name>
    <dbReference type="NCBI Taxonomy" id="1719132"/>
    <lineage>
        <taxon>Bacteria</taxon>
        <taxon>Bacillati</taxon>
        <taxon>Actinomycetota</taxon>
        <taxon>Actinomycetes</taxon>
        <taxon>Mycobacteriales</taxon>
        <taxon>Mycobacteriaceae</taxon>
        <taxon>Mycobacterium</taxon>
    </lineage>
</organism>
<name>A0A7D6DUZ7_9MYCO</name>
<evidence type="ECO:0000313" key="2">
    <source>
        <dbReference type="Proteomes" id="UP000510682"/>
    </source>
</evidence>
<evidence type="ECO:0000313" key="1">
    <source>
        <dbReference type="EMBL" id="QLL05308.1"/>
    </source>
</evidence>
<accession>A0A7D6DUZ7</accession>
<dbReference type="AlphaFoldDB" id="A0A7D6DUZ7"/>
<reference evidence="1" key="1">
    <citation type="submission" date="2020-07" db="EMBL/GenBank/DDBJ databases">
        <title>Description of Mycobacterium gordonae subsp. intergordonae subsp.nov. and Mycobacterium gordonae subsp. gordonae subsp. nov.</title>
        <authorList>
            <person name="Huang H."/>
        </authorList>
    </citation>
    <scope>NUCLEOTIDE SEQUENCE [LARGE SCALE GENOMIC DNA]</scope>
    <source>
        <strain evidence="1">24T</strain>
    </source>
</reference>
<gene>
    <name evidence="1" type="ORF">H0P51_15595</name>
</gene>
<dbReference type="Proteomes" id="UP000510682">
    <property type="component" value="Chromosome"/>
</dbReference>
<keyword evidence="2" id="KW-1185">Reference proteome</keyword>
<protein>
    <submittedName>
        <fullName evidence="1">Nuclear transport factor 2 family protein</fullName>
    </submittedName>
</protein>
<sequence>MPYAIDPTKTFRLLEQRIANTTNPRHLQMLKQVLRHAVGEAEIDLSAVMSTLCAHPRYMAWGAPPEMSPQGRHAVQAFYEDTIVKGGQFCLELDIDRIVVDDDTIVTEGYFRSVYHGADAARQGFPADDPEGFYLLTMRMLIVWPFDSDGFIVGEETYSAITTPDFFVKIDTSEVPQNFRDFIADRPSESAAT</sequence>
<dbReference type="EMBL" id="CP059165">
    <property type="protein sequence ID" value="QLL05308.1"/>
    <property type="molecule type" value="Genomic_DNA"/>
</dbReference>
<reference evidence="1" key="2">
    <citation type="submission" date="2020-07" db="EMBL/GenBank/DDBJ databases">
        <authorList>
            <person name="Yu X."/>
        </authorList>
    </citation>
    <scope>NUCLEOTIDE SEQUENCE [LARGE SCALE GENOMIC DNA]</scope>
    <source>
        <strain evidence="1">24T</strain>
    </source>
</reference>
<dbReference type="Gene3D" id="3.10.450.50">
    <property type="match status" value="1"/>
</dbReference>
<proteinExistence type="predicted"/>
<dbReference type="InterPro" id="IPR032710">
    <property type="entry name" value="NTF2-like_dom_sf"/>
</dbReference>